<evidence type="ECO:0000313" key="5">
    <source>
        <dbReference type="EMBL" id="SED69653.1"/>
    </source>
</evidence>
<dbReference type="GO" id="GO:0000976">
    <property type="term" value="F:transcription cis-regulatory region binding"/>
    <property type="evidence" value="ECO:0007669"/>
    <property type="project" value="TreeGrafter"/>
</dbReference>
<keyword evidence="1 2" id="KW-0238">DNA-binding</keyword>
<evidence type="ECO:0000256" key="3">
    <source>
        <dbReference type="SAM" id="MobiDB-lite"/>
    </source>
</evidence>
<evidence type="ECO:0000259" key="4">
    <source>
        <dbReference type="PROSITE" id="PS50977"/>
    </source>
</evidence>
<gene>
    <name evidence="5" type="ORF">SAMN04489727_8953</name>
</gene>
<dbReference type="Gene3D" id="1.10.357.10">
    <property type="entry name" value="Tetracycline Repressor, domain 2"/>
    <property type="match status" value="1"/>
</dbReference>
<keyword evidence="6" id="KW-1185">Reference proteome</keyword>
<feature type="region of interest" description="Disordered" evidence="3">
    <location>
        <begin position="1"/>
        <end position="22"/>
    </location>
</feature>
<accession>A0A1H5CSM6</accession>
<proteinExistence type="predicted"/>
<sequence length="214" mass="23140">MDVKRHTTQTAGSSALADTRNRQTATRVADDVLLDAARSCVLAVGVRRTTLAEIARTARVSRMTVYRRFPDVRSVLAALMTREFSGLLRTASEGGADAEHSRGRLVLIAAAGVRALSADPLFRTLLDVDPELVLPYIVERLGATQKFAEQALHGLLEAGHRDGSIRRAPVAVQSRSVLLVVQSFAFSLRPATVDVDEAALMAEFTHVLDAALRP</sequence>
<evidence type="ECO:0000313" key="6">
    <source>
        <dbReference type="Proteomes" id="UP000199622"/>
    </source>
</evidence>
<reference evidence="6" key="1">
    <citation type="submission" date="2016-10" db="EMBL/GenBank/DDBJ databases">
        <authorList>
            <person name="Varghese N."/>
            <person name="Submissions S."/>
        </authorList>
    </citation>
    <scope>NUCLEOTIDE SEQUENCE [LARGE SCALE GENOMIC DNA]</scope>
    <source>
        <strain evidence="6">DSM 44544</strain>
    </source>
</reference>
<dbReference type="Proteomes" id="UP000199622">
    <property type="component" value="Unassembled WGS sequence"/>
</dbReference>
<dbReference type="PANTHER" id="PTHR30055">
    <property type="entry name" value="HTH-TYPE TRANSCRIPTIONAL REGULATOR RUTR"/>
    <property type="match status" value="1"/>
</dbReference>
<dbReference type="Pfam" id="PF00440">
    <property type="entry name" value="TetR_N"/>
    <property type="match status" value="1"/>
</dbReference>
<dbReference type="InterPro" id="IPR001647">
    <property type="entry name" value="HTH_TetR"/>
</dbReference>
<evidence type="ECO:0000256" key="1">
    <source>
        <dbReference type="ARBA" id="ARBA00023125"/>
    </source>
</evidence>
<dbReference type="PANTHER" id="PTHR30055:SF153">
    <property type="entry name" value="HTH-TYPE TRANSCRIPTIONAL REPRESSOR RV3405C"/>
    <property type="match status" value="1"/>
</dbReference>
<protein>
    <submittedName>
        <fullName evidence="5">DNA-binding transcriptional regulator, AcrR family</fullName>
    </submittedName>
</protein>
<dbReference type="AlphaFoldDB" id="A0A1H5CSM6"/>
<evidence type="ECO:0000256" key="2">
    <source>
        <dbReference type="PROSITE-ProRule" id="PRU00335"/>
    </source>
</evidence>
<dbReference type="STRING" id="208445.SAMN04489727_8953"/>
<dbReference type="Gene3D" id="1.10.10.60">
    <property type="entry name" value="Homeodomain-like"/>
    <property type="match status" value="1"/>
</dbReference>
<dbReference type="EMBL" id="FNSO01000004">
    <property type="protein sequence ID" value="SED69653.1"/>
    <property type="molecule type" value="Genomic_DNA"/>
</dbReference>
<feature type="DNA-binding region" description="H-T-H motif" evidence="2">
    <location>
        <begin position="50"/>
        <end position="69"/>
    </location>
</feature>
<dbReference type="GO" id="GO:0003700">
    <property type="term" value="F:DNA-binding transcription factor activity"/>
    <property type="evidence" value="ECO:0007669"/>
    <property type="project" value="TreeGrafter"/>
</dbReference>
<organism evidence="5 6">
    <name type="scientific">Amycolatopsis tolypomycina</name>
    <dbReference type="NCBI Taxonomy" id="208445"/>
    <lineage>
        <taxon>Bacteria</taxon>
        <taxon>Bacillati</taxon>
        <taxon>Actinomycetota</taxon>
        <taxon>Actinomycetes</taxon>
        <taxon>Pseudonocardiales</taxon>
        <taxon>Pseudonocardiaceae</taxon>
        <taxon>Amycolatopsis</taxon>
    </lineage>
</organism>
<dbReference type="PROSITE" id="PS50977">
    <property type="entry name" value="HTH_TETR_2"/>
    <property type="match status" value="1"/>
</dbReference>
<dbReference type="InterPro" id="IPR050109">
    <property type="entry name" value="HTH-type_TetR-like_transc_reg"/>
</dbReference>
<name>A0A1H5CSM6_9PSEU</name>
<dbReference type="InterPro" id="IPR009057">
    <property type="entry name" value="Homeodomain-like_sf"/>
</dbReference>
<feature type="domain" description="HTH tetR-type" evidence="4">
    <location>
        <begin position="27"/>
        <end position="87"/>
    </location>
</feature>
<dbReference type="SUPFAM" id="SSF46689">
    <property type="entry name" value="Homeodomain-like"/>
    <property type="match status" value="1"/>
</dbReference>